<evidence type="ECO:0000256" key="5">
    <source>
        <dbReference type="ARBA" id="ARBA00023277"/>
    </source>
</evidence>
<keyword evidence="2" id="KW-0328">Glycosyltransferase</keyword>
<organism evidence="7">
    <name type="scientific">Daucus carota subsp. sativus</name>
    <name type="common">Carrot</name>
    <dbReference type="NCBI Taxonomy" id="79200"/>
    <lineage>
        <taxon>Eukaryota</taxon>
        <taxon>Viridiplantae</taxon>
        <taxon>Streptophyta</taxon>
        <taxon>Embryophyta</taxon>
        <taxon>Tracheophyta</taxon>
        <taxon>Spermatophyta</taxon>
        <taxon>Magnoliopsida</taxon>
        <taxon>eudicotyledons</taxon>
        <taxon>Gunneridae</taxon>
        <taxon>Pentapetalae</taxon>
        <taxon>asterids</taxon>
        <taxon>campanulids</taxon>
        <taxon>Apiales</taxon>
        <taxon>Apiaceae</taxon>
        <taxon>Apioideae</taxon>
        <taxon>Scandiceae</taxon>
        <taxon>Daucinae</taxon>
        <taxon>Daucus</taxon>
        <taxon>Daucus sect. Daucus</taxon>
    </lineage>
</organism>
<keyword evidence="3" id="KW-0808">Transferase</keyword>
<evidence type="ECO:0000256" key="4">
    <source>
        <dbReference type="ARBA" id="ARBA00023253"/>
    </source>
</evidence>
<evidence type="ECO:0000256" key="3">
    <source>
        <dbReference type="ARBA" id="ARBA00022679"/>
    </source>
</evidence>
<evidence type="ECO:0000256" key="1">
    <source>
        <dbReference type="ARBA" id="ARBA00007737"/>
    </source>
</evidence>
<accession>A0A162AIM7</accession>
<dbReference type="STRING" id="79200.A0A162AIM7"/>
<protein>
    <recommendedName>
        <fullName evidence="6">O-fucosyltransferase family protein</fullName>
    </recommendedName>
</protein>
<dbReference type="InterPro" id="IPR019378">
    <property type="entry name" value="GDP-Fuc_O-FucTrfase"/>
</dbReference>
<dbReference type="Pfam" id="PF10250">
    <property type="entry name" value="O-FucT"/>
    <property type="match status" value="1"/>
</dbReference>
<keyword evidence="4" id="KW-0294">Fucose metabolism</keyword>
<proteinExistence type="inferred from homology"/>
<dbReference type="EMBL" id="LNRQ01000003">
    <property type="protein sequence ID" value="KZN01481.1"/>
    <property type="molecule type" value="Genomic_DNA"/>
</dbReference>
<evidence type="ECO:0000313" key="7">
    <source>
        <dbReference type="EMBL" id="KZN01481.1"/>
    </source>
</evidence>
<reference evidence="7" key="1">
    <citation type="journal article" date="2016" name="Nat. Genet.">
        <title>A high-quality carrot genome assembly provides new insights into carotenoid accumulation and asterid genome evolution.</title>
        <authorList>
            <person name="Iorizzo M."/>
            <person name="Ellison S."/>
            <person name="Senalik D."/>
            <person name="Zeng P."/>
            <person name="Satapoomin P."/>
            <person name="Huang J."/>
            <person name="Bowman M."/>
            <person name="Iovene M."/>
            <person name="Sanseverino W."/>
            <person name="Cavagnaro P."/>
            <person name="Yildiz M."/>
            <person name="Macko-Podgorni A."/>
            <person name="Moranska E."/>
            <person name="Grzebelus E."/>
            <person name="Grzebelus D."/>
            <person name="Ashrafi H."/>
            <person name="Zheng Z."/>
            <person name="Cheng S."/>
            <person name="Spooner D."/>
            <person name="Van Deynze A."/>
            <person name="Simon P."/>
        </authorList>
    </citation>
    <scope>NUCLEOTIDE SEQUENCE [LARGE SCALE GENOMIC DNA]</scope>
    <source>
        <tissue evidence="7">Leaf</tissue>
    </source>
</reference>
<gene>
    <name evidence="7" type="ORF">DCAR_010254</name>
</gene>
<comment type="caution">
    <text evidence="7">The sequence shown here is derived from an EMBL/GenBank/DDBJ whole genome shotgun (WGS) entry which is preliminary data.</text>
</comment>
<dbReference type="AlphaFoldDB" id="A0A162AIM7"/>
<sequence length="93" mass="10826">MKKSHIVDVEHFKSVLANDVRIISSLPSTQVMSRPVEEKYTPLHVSPQWIRACYLRRMRREGVLLLRGLDSRLSKDLPSDLQKLMSLINKQLQ</sequence>
<dbReference type="OMA" id="RSTHEMT"/>
<name>A0A162AIM7_DAUCS</name>
<dbReference type="GO" id="GO:0016757">
    <property type="term" value="F:glycosyltransferase activity"/>
    <property type="evidence" value="ECO:0007669"/>
    <property type="project" value="UniProtKB-KW"/>
</dbReference>
<dbReference type="Gramene" id="KZN01481">
    <property type="protein sequence ID" value="KZN01481"/>
    <property type="gene ID" value="DCAR_010254"/>
</dbReference>
<comment type="similarity">
    <text evidence="1">Belongs to the glycosyltransferase GT106 family.</text>
</comment>
<keyword evidence="5" id="KW-0119">Carbohydrate metabolism</keyword>
<evidence type="ECO:0000256" key="2">
    <source>
        <dbReference type="ARBA" id="ARBA00022676"/>
    </source>
</evidence>
<dbReference type="GO" id="GO:0006004">
    <property type="term" value="P:fucose metabolic process"/>
    <property type="evidence" value="ECO:0007669"/>
    <property type="project" value="UniProtKB-KW"/>
</dbReference>
<evidence type="ECO:0000256" key="6">
    <source>
        <dbReference type="ARBA" id="ARBA00030350"/>
    </source>
</evidence>